<dbReference type="KEGG" id="glz:GLAREA_02150"/>
<protein>
    <submittedName>
        <fullName evidence="2">Uncharacterized protein</fullName>
    </submittedName>
</protein>
<dbReference type="GeneID" id="19461208"/>
<dbReference type="RefSeq" id="XP_008087557.1">
    <property type="nucleotide sequence ID" value="XM_008089366.1"/>
</dbReference>
<sequence>MTTPQPGTFLFSTADLGNTLVTSLFARTDPAADLYDLVEAISTCTSLFMESGKRMNIHHEYFKPSFQTTFDPVVAQVRECFSDLKLALEIIDLYKCGKQSFGVKGGILWKPSSGLRERVLWALELKKGDWSVVEERVEGCFGKAWMLSQLVSLVIVQKTAQGRDLTIAEKATLRSCKDFMPKILTELRKCELGSLMAFRLTGDTEEVLNATQISEQAKQNIEANEGSETATLSGSLDDLKLSSTNSIKKPPIPAPVVASTPVWPPPQPPKDYEIYRLTKHHISQRSVTKTISILPFHSNETHVNTSYHIARLPASKPQIAEFMRVNTRTLPGVDDLLTLPPYVTTAVGDIIKTKITSHVYMADKWEIHAVIPRVLLPPRSSPVGGFRGLFKKPKKEKEVEYVIILSLQQPGRGVGPPPPPPPAWKQSKKFGKGYIADTEPKCGSLEFKLSSREVEDVVNGFLAGVTSLYDGVNVEDRGRALRDAEWYFDVERLDESDSDDSSSSGSRSLIDD</sequence>
<evidence type="ECO:0000256" key="1">
    <source>
        <dbReference type="SAM" id="MobiDB-lite"/>
    </source>
</evidence>
<feature type="region of interest" description="Disordered" evidence="1">
    <location>
        <begin position="493"/>
        <end position="512"/>
    </location>
</feature>
<accession>S3DI42</accession>
<name>S3DI42_GLAL2</name>
<dbReference type="EMBL" id="KE145371">
    <property type="protein sequence ID" value="EPE26238.1"/>
    <property type="molecule type" value="Genomic_DNA"/>
</dbReference>
<organism evidence="2 3">
    <name type="scientific">Glarea lozoyensis (strain ATCC 20868 / MF5171)</name>
    <dbReference type="NCBI Taxonomy" id="1116229"/>
    <lineage>
        <taxon>Eukaryota</taxon>
        <taxon>Fungi</taxon>
        <taxon>Dikarya</taxon>
        <taxon>Ascomycota</taxon>
        <taxon>Pezizomycotina</taxon>
        <taxon>Leotiomycetes</taxon>
        <taxon>Helotiales</taxon>
        <taxon>Helotiaceae</taxon>
        <taxon>Glarea</taxon>
    </lineage>
</organism>
<dbReference type="Proteomes" id="UP000016922">
    <property type="component" value="Unassembled WGS sequence"/>
</dbReference>
<reference evidence="2 3" key="1">
    <citation type="journal article" date="2013" name="BMC Genomics">
        <title>Genomics-driven discovery of the pneumocandin biosynthetic gene cluster in the fungus Glarea lozoyensis.</title>
        <authorList>
            <person name="Chen L."/>
            <person name="Yue Q."/>
            <person name="Zhang X."/>
            <person name="Xiang M."/>
            <person name="Wang C."/>
            <person name="Li S."/>
            <person name="Che Y."/>
            <person name="Ortiz-Lopez F.J."/>
            <person name="Bills G.F."/>
            <person name="Liu X."/>
            <person name="An Z."/>
        </authorList>
    </citation>
    <scope>NUCLEOTIDE SEQUENCE [LARGE SCALE GENOMIC DNA]</scope>
    <source>
        <strain evidence="3">ATCC 20868 / MF5171</strain>
    </source>
</reference>
<proteinExistence type="predicted"/>
<keyword evidence="3" id="KW-1185">Reference proteome</keyword>
<feature type="compositionally biased region" description="Low complexity" evidence="1">
    <location>
        <begin position="501"/>
        <end position="512"/>
    </location>
</feature>
<dbReference type="OrthoDB" id="3536025at2759"/>
<gene>
    <name evidence="2" type="ORF">GLAREA_02150</name>
</gene>
<dbReference type="AlphaFoldDB" id="S3DI42"/>
<dbReference type="HOGENOM" id="CLU_546346_0_0_1"/>
<evidence type="ECO:0000313" key="3">
    <source>
        <dbReference type="Proteomes" id="UP000016922"/>
    </source>
</evidence>
<evidence type="ECO:0000313" key="2">
    <source>
        <dbReference type="EMBL" id="EPE26238.1"/>
    </source>
</evidence>